<evidence type="ECO:0000313" key="10">
    <source>
        <dbReference type="Proteomes" id="UP001214530"/>
    </source>
</evidence>
<evidence type="ECO:0000259" key="7">
    <source>
        <dbReference type="Pfam" id="PF07980"/>
    </source>
</evidence>
<sequence>MKTIYRILFAGLFISSGVLSSCTKLDEYNPSTVSLETAYGEKAGFEGLINGCYTDLYFFHGKVDFIGPTEAGTDSWVNYGTSEIGLCLYDNSLTTASGTLKVIWNGLYSMINFCNTAIYYAKDVKGYATQQELNAKIAEAYFIRAYANFNLVEQFGGVVLQTKSAAISGVDTEPKRSTEKEFYDLIFSDLKFACDNLPIDQTLRGRVTRKAAYALLAKAYLQRTRLGEKDQYAKLALETAEELINNPAKYKCSLYLSDAQKSGFAKLWDGANNKNNPEFLFLQAVDATAGLNPENFNRGRTRQYYLPDLGGRGAEWGARETSILYGRSNAKYFKPSKYLLTSIFEPSETTPDTRFAQTFTYKFYANTDKVIIQSLATTYGKDASIVGKTILGTTAAYTGLFGAQQLEEEKNMANDAGLAVFTPNWTIDAATKKKMPMLVADPSDIFDAATGNYKLASSIQAPDVDLTNMFPAMKKFSSKMYDYSNQYWMGDIPIIRLGDIYLVAAEAALLYNNDQNKAAQYVNVIRKRAALTTRETAMVVLPSDMTVNYILKERGRELTGEHWRWYDLKRTGNLTKAYLQATNPVVGVNFNDNKNKVRPIPQSLLDAITNSAEFGTNGY</sequence>
<evidence type="ECO:0000256" key="6">
    <source>
        <dbReference type="SAM" id="SignalP"/>
    </source>
</evidence>
<reference evidence="9" key="1">
    <citation type="submission" date="2023-03" db="EMBL/GenBank/DDBJ databases">
        <title>Andean soil-derived lignocellulolytic bacterial consortium as a source of novel taxa and putative plastic-active enzymes.</title>
        <authorList>
            <person name="Diaz-Garcia L."/>
            <person name="Chuvochina M."/>
            <person name="Feuerriegel G."/>
            <person name="Bunk B."/>
            <person name="Sproer C."/>
            <person name="Streit W.R."/>
            <person name="Rodriguez L.M."/>
            <person name="Overmann J."/>
            <person name="Jimenez D.J."/>
        </authorList>
    </citation>
    <scope>NUCLEOTIDE SEQUENCE</scope>
    <source>
        <strain evidence="9">MAG 3858</strain>
    </source>
</reference>
<dbReference type="InterPro" id="IPR011990">
    <property type="entry name" value="TPR-like_helical_dom_sf"/>
</dbReference>
<name>A0AAJ6B5E6_9SPHI</name>
<proteinExistence type="inferred from homology"/>
<keyword evidence="3 6" id="KW-0732">Signal</keyword>
<accession>A0AAJ6B5E6</accession>
<evidence type="ECO:0000259" key="8">
    <source>
        <dbReference type="Pfam" id="PF14322"/>
    </source>
</evidence>
<dbReference type="GO" id="GO:0009279">
    <property type="term" value="C:cell outer membrane"/>
    <property type="evidence" value="ECO:0007669"/>
    <property type="project" value="UniProtKB-SubCell"/>
</dbReference>
<keyword evidence="5" id="KW-0998">Cell outer membrane</keyword>
<gene>
    <name evidence="9" type="ORF">P0Y49_12950</name>
</gene>
<dbReference type="Proteomes" id="UP001214530">
    <property type="component" value="Chromosome"/>
</dbReference>
<evidence type="ECO:0000256" key="4">
    <source>
        <dbReference type="ARBA" id="ARBA00023136"/>
    </source>
</evidence>
<dbReference type="SUPFAM" id="SSF48452">
    <property type="entry name" value="TPR-like"/>
    <property type="match status" value="1"/>
</dbReference>
<evidence type="ECO:0000256" key="3">
    <source>
        <dbReference type="ARBA" id="ARBA00022729"/>
    </source>
</evidence>
<feature type="chain" id="PRO_5042465533" evidence="6">
    <location>
        <begin position="21"/>
        <end position="619"/>
    </location>
</feature>
<dbReference type="EMBL" id="CP119313">
    <property type="protein sequence ID" value="WEK17704.1"/>
    <property type="molecule type" value="Genomic_DNA"/>
</dbReference>
<dbReference type="Gene3D" id="1.25.40.390">
    <property type="match status" value="1"/>
</dbReference>
<evidence type="ECO:0000256" key="1">
    <source>
        <dbReference type="ARBA" id="ARBA00004442"/>
    </source>
</evidence>
<dbReference type="Pfam" id="PF07980">
    <property type="entry name" value="SusD_RagB"/>
    <property type="match status" value="1"/>
</dbReference>
<comment type="subcellular location">
    <subcellularLocation>
        <location evidence="1">Cell outer membrane</location>
    </subcellularLocation>
</comment>
<feature type="signal peptide" evidence="6">
    <location>
        <begin position="1"/>
        <end position="20"/>
    </location>
</feature>
<evidence type="ECO:0000256" key="2">
    <source>
        <dbReference type="ARBA" id="ARBA00006275"/>
    </source>
</evidence>
<dbReference type="PROSITE" id="PS51257">
    <property type="entry name" value="PROKAR_LIPOPROTEIN"/>
    <property type="match status" value="1"/>
</dbReference>
<protein>
    <submittedName>
        <fullName evidence="9">RagB/SusD family nutrient uptake outer membrane protein</fullName>
    </submittedName>
</protein>
<dbReference type="InterPro" id="IPR033985">
    <property type="entry name" value="SusD-like_N"/>
</dbReference>
<dbReference type="InterPro" id="IPR012944">
    <property type="entry name" value="SusD_RagB_dom"/>
</dbReference>
<evidence type="ECO:0000256" key="5">
    <source>
        <dbReference type="ARBA" id="ARBA00023237"/>
    </source>
</evidence>
<feature type="domain" description="SusD-like N-terminal" evidence="8">
    <location>
        <begin position="89"/>
        <end position="221"/>
    </location>
</feature>
<organism evidence="9 10">
    <name type="scientific">Candidatus Pedobacter colombiensis</name>
    <dbReference type="NCBI Taxonomy" id="3121371"/>
    <lineage>
        <taxon>Bacteria</taxon>
        <taxon>Pseudomonadati</taxon>
        <taxon>Bacteroidota</taxon>
        <taxon>Sphingobacteriia</taxon>
        <taxon>Sphingobacteriales</taxon>
        <taxon>Sphingobacteriaceae</taxon>
        <taxon>Pedobacter</taxon>
    </lineage>
</organism>
<dbReference type="Pfam" id="PF14322">
    <property type="entry name" value="SusD-like_3"/>
    <property type="match status" value="1"/>
</dbReference>
<dbReference type="AlphaFoldDB" id="A0AAJ6B5E6"/>
<keyword evidence="4" id="KW-0472">Membrane</keyword>
<evidence type="ECO:0000313" key="9">
    <source>
        <dbReference type="EMBL" id="WEK17704.1"/>
    </source>
</evidence>
<comment type="similarity">
    <text evidence="2">Belongs to the SusD family.</text>
</comment>
<feature type="domain" description="RagB/SusD" evidence="7">
    <location>
        <begin position="350"/>
        <end position="605"/>
    </location>
</feature>